<dbReference type="Proteomes" id="UP000828390">
    <property type="component" value="Unassembled WGS sequence"/>
</dbReference>
<dbReference type="EMBL" id="JAIWYP010000010">
    <property type="protein sequence ID" value="KAH3748580.1"/>
    <property type="molecule type" value="Genomic_DNA"/>
</dbReference>
<feature type="chain" id="PRO_5038800888" evidence="3">
    <location>
        <begin position="26"/>
        <end position="191"/>
    </location>
</feature>
<feature type="region of interest" description="Disordered" evidence="1">
    <location>
        <begin position="163"/>
        <end position="191"/>
    </location>
</feature>
<protein>
    <submittedName>
        <fullName evidence="4">Uncharacterized protein</fullName>
    </submittedName>
</protein>
<feature type="transmembrane region" description="Helical" evidence="2">
    <location>
        <begin position="63"/>
        <end position="87"/>
    </location>
</feature>
<feature type="signal peptide" evidence="3">
    <location>
        <begin position="1"/>
        <end position="25"/>
    </location>
</feature>
<keyword evidence="3" id="KW-0732">Signal</keyword>
<evidence type="ECO:0000313" key="5">
    <source>
        <dbReference type="Proteomes" id="UP000828390"/>
    </source>
</evidence>
<gene>
    <name evidence="4" type="ORF">DPMN_183026</name>
</gene>
<keyword evidence="2" id="KW-0472">Membrane</keyword>
<reference evidence="4" key="2">
    <citation type="submission" date="2020-11" db="EMBL/GenBank/DDBJ databases">
        <authorList>
            <person name="McCartney M.A."/>
            <person name="Auch B."/>
            <person name="Kono T."/>
            <person name="Mallez S."/>
            <person name="Becker A."/>
            <person name="Gohl D.M."/>
            <person name="Silverstein K.A.T."/>
            <person name="Koren S."/>
            <person name="Bechman K.B."/>
            <person name="Herman A."/>
            <person name="Abrahante J.E."/>
            <person name="Garbe J."/>
        </authorList>
    </citation>
    <scope>NUCLEOTIDE SEQUENCE</scope>
    <source>
        <strain evidence="4">Duluth1</strain>
        <tissue evidence="4">Whole animal</tissue>
    </source>
</reference>
<reference evidence="4" key="1">
    <citation type="journal article" date="2019" name="bioRxiv">
        <title>The Genome of the Zebra Mussel, Dreissena polymorpha: A Resource for Invasive Species Research.</title>
        <authorList>
            <person name="McCartney M.A."/>
            <person name="Auch B."/>
            <person name="Kono T."/>
            <person name="Mallez S."/>
            <person name="Zhang Y."/>
            <person name="Obille A."/>
            <person name="Becker A."/>
            <person name="Abrahante J.E."/>
            <person name="Garbe J."/>
            <person name="Badalamenti J.P."/>
            <person name="Herman A."/>
            <person name="Mangelson H."/>
            <person name="Liachko I."/>
            <person name="Sullivan S."/>
            <person name="Sone E.D."/>
            <person name="Koren S."/>
            <person name="Silverstein K.A.T."/>
            <person name="Beckman K.B."/>
            <person name="Gohl D.M."/>
        </authorList>
    </citation>
    <scope>NUCLEOTIDE SEQUENCE</scope>
    <source>
        <strain evidence="4">Duluth1</strain>
        <tissue evidence="4">Whole animal</tissue>
    </source>
</reference>
<keyword evidence="2" id="KW-0812">Transmembrane</keyword>
<name>A0A9D4DHP1_DREPO</name>
<dbReference type="OrthoDB" id="6147053at2759"/>
<keyword evidence="5" id="KW-1185">Reference proteome</keyword>
<accession>A0A9D4DHP1</accession>
<evidence type="ECO:0000256" key="2">
    <source>
        <dbReference type="SAM" id="Phobius"/>
    </source>
</evidence>
<evidence type="ECO:0000256" key="1">
    <source>
        <dbReference type="SAM" id="MobiDB-lite"/>
    </source>
</evidence>
<evidence type="ECO:0000256" key="3">
    <source>
        <dbReference type="SAM" id="SignalP"/>
    </source>
</evidence>
<comment type="caution">
    <text evidence="4">The sequence shown here is derived from an EMBL/GenBank/DDBJ whole genome shotgun (WGS) entry which is preliminary data.</text>
</comment>
<proteinExistence type="predicted"/>
<keyword evidence="2" id="KW-1133">Transmembrane helix</keyword>
<dbReference type="AlphaFoldDB" id="A0A9D4DHP1"/>
<organism evidence="4 5">
    <name type="scientific">Dreissena polymorpha</name>
    <name type="common">Zebra mussel</name>
    <name type="synonym">Mytilus polymorpha</name>
    <dbReference type="NCBI Taxonomy" id="45954"/>
    <lineage>
        <taxon>Eukaryota</taxon>
        <taxon>Metazoa</taxon>
        <taxon>Spiralia</taxon>
        <taxon>Lophotrochozoa</taxon>
        <taxon>Mollusca</taxon>
        <taxon>Bivalvia</taxon>
        <taxon>Autobranchia</taxon>
        <taxon>Heteroconchia</taxon>
        <taxon>Euheterodonta</taxon>
        <taxon>Imparidentia</taxon>
        <taxon>Neoheterodontei</taxon>
        <taxon>Myida</taxon>
        <taxon>Dreissenoidea</taxon>
        <taxon>Dreissenidae</taxon>
        <taxon>Dreissena</taxon>
    </lineage>
</organism>
<sequence length="191" mass="20838">MAPVLAHHVRQLLLLLAGFIDAVKAGSYCYYIHEDYYDWRQTYCESGCCRQHGDEDEICCFSWTIGIIMGIAFACVGFIAVIAFLVVCCHQMKKRGRIGSTLQQAVGVHQAPAYPQNNTVVFATAPPYPYPYQQNYPGSGYNAHAPPPYTAVTNPAYPVQAPGRDTGPAAPMYPAFPPSSDPYNGYGTGNG</sequence>
<evidence type="ECO:0000313" key="4">
    <source>
        <dbReference type="EMBL" id="KAH3748580.1"/>
    </source>
</evidence>